<name>A0A023FFE8_AMBCJ</name>
<evidence type="ECO:0000256" key="1">
    <source>
        <dbReference type="SAM" id="SignalP"/>
    </source>
</evidence>
<sequence>MAAPASFRTVCTTSALLSALFALGLGMPQGPTSSLSFRSLDCGGSSVTINKVKYYSSCKCPGPAGVNRSDGTKCMKTTPAYDGEYTGKSGTCKGGVCELRTVFLGCNGDKAIKMKDVRMPPLGCVYFCDSENGEYGFFPEGTACEHKKDSKTKVNGTCVKSE</sequence>
<proteinExistence type="evidence at transcript level"/>
<dbReference type="EMBL" id="GBBK01004803">
    <property type="protein sequence ID" value="JAC19679.1"/>
    <property type="molecule type" value="mRNA"/>
</dbReference>
<organism evidence="2">
    <name type="scientific">Amblyomma cajennense</name>
    <name type="common">Cayenne tick</name>
    <name type="synonym">Acarus cajennensis</name>
    <dbReference type="NCBI Taxonomy" id="34607"/>
    <lineage>
        <taxon>Eukaryota</taxon>
        <taxon>Metazoa</taxon>
        <taxon>Ecdysozoa</taxon>
        <taxon>Arthropoda</taxon>
        <taxon>Chelicerata</taxon>
        <taxon>Arachnida</taxon>
        <taxon>Acari</taxon>
        <taxon>Parasitiformes</taxon>
        <taxon>Ixodida</taxon>
        <taxon>Ixodoidea</taxon>
        <taxon>Ixodidae</taxon>
        <taxon>Amblyomminae</taxon>
        <taxon>Amblyomma</taxon>
    </lineage>
</organism>
<reference evidence="2" key="1">
    <citation type="submission" date="2014-03" db="EMBL/GenBank/DDBJ databases">
        <title>The sialotranscriptome of Amblyomma triste, Amblyomma parvum and Amblyomma cajennense ticks, uncovered by 454-based RNA-seq.</title>
        <authorList>
            <person name="Garcia G.R."/>
            <person name="Gardinassi L.G."/>
            <person name="Ribeiro J.M."/>
            <person name="Anatriello E."/>
            <person name="Ferreira B.R."/>
            <person name="Moreira H.N."/>
            <person name="Mafra C."/>
            <person name="Olegario M.M."/>
            <person name="Szabo P.J."/>
            <person name="Miranda-Santos I.K."/>
            <person name="Maruyama S.R."/>
        </authorList>
    </citation>
    <scope>NUCLEOTIDE SEQUENCE</scope>
    <source>
        <strain evidence="2">Uberlandia</strain>
        <tissue evidence="2">Salivary glands</tissue>
    </source>
</reference>
<dbReference type="AlphaFoldDB" id="A0A023FFE8"/>
<accession>A0A023FFE8</accession>
<feature type="non-terminal residue" evidence="2">
    <location>
        <position position="162"/>
    </location>
</feature>
<feature type="signal peptide" evidence="1">
    <location>
        <begin position="1"/>
        <end position="26"/>
    </location>
</feature>
<keyword evidence="1" id="KW-0732">Signal</keyword>
<evidence type="ECO:0000313" key="2">
    <source>
        <dbReference type="EMBL" id="JAC19679.1"/>
    </source>
</evidence>
<protein>
    <submittedName>
        <fullName evidence="2">Putative secreted protein</fullName>
    </submittedName>
</protein>
<feature type="chain" id="PRO_5001514954" evidence="1">
    <location>
        <begin position="27"/>
        <end position="162"/>
    </location>
</feature>